<proteinExistence type="predicted"/>
<dbReference type="PROSITE" id="PS50808">
    <property type="entry name" value="ZF_BED"/>
    <property type="match status" value="1"/>
</dbReference>
<evidence type="ECO:0000313" key="7">
    <source>
        <dbReference type="Proteomes" id="UP001058974"/>
    </source>
</evidence>
<keyword evidence="3" id="KW-0862">Zinc</keyword>
<evidence type="ECO:0000313" key="6">
    <source>
        <dbReference type="EMBL" id="KAI5416701.1"/>
    </source>
</evidence>
<protein>
    <recommendedName>
        <fullName evidence="5">BED-type domain-containing protein</fullName>
    </recommendedName>
</protein>
<dbReference type="GO" id="GO:0003677">
    <property type="term" value="F:DNA binding"/>
    <property type="evidence" value="ECO:0007669"/>
    <property type="project" value="InterPro"/>
</dbReference>
<dbReference type="PANTHER" id="PTHR46951:SF2">
    <property type="entry name" value="BED-TYPE DOMAIN-CONTAINING PROTEIN"/>
    <property type="match status" value="1"/>
</dbReference>
<dbReference type="PANTHER" id="PTHR46951">
    <property type="entry name" value="BED-TYPE DOMAIN-CONTAINING PROTEIN"/>
    <property type="match status" value="1"/>
</dbReference>
<keyword evidence="2 4" id="KW-0863">Zinc-finger</keyword>
<dbReference type="SUPFAM" id="SSF53098">
    <property type="entry name" value="Ribonuclease H-like"/>
    <property type="match status" value="1"/>
</dbReference>
<evidence type="ECO:0000256" key="2">
    <source>
        <dbReference type="ARBA" id="ARBA00022771"/>
    </source>
</evidence>
<organism evidence="6 7">
    <name type="scientific">Pisum sativum</name>
    <name type="common">Garden pea</name>
    <name type="synonym">Lathyrus oleraceus</name>
    <dbReference type="NCBI Taxonomy" id="3888"/>
    <lineage>
        <taxon>Eukaryota</taxon>
        <taxon>Viridiplantae</taxon>
        <taxon>Streptophyta</taxon>
        <taxon>Embryophyta</taxon>
        <taxon>Tracheophyta</taxon>
        <taxon>Spermatophyta</taxon>
        <taxon>Magnoliopsida</taxon>
        <taxon>eudicotyledons</taxon>
        <taxon>Gunneridae</taxon>
        <taxon>Pentapetalae</taxon>
        <taxon>rosids</taxon>
        <taxon>fabids</taxon>
        <taxon>Fabales</taxon>
        <taxon>Fabaceae</taxon>
        <taxon>Papilionoideae</taxon>
        <taxon>50 kb inversion clade</taxon>
        <taxon>NPAAA clade</taxon>
        <taxon>Hologalegina</taxon>
        <taxon>IRL clade</taxon>
        <taxon>Fabeae</taxon>
        <taxon>Lathyrus</taxon>
    </lineage>
</organism>
<dbReference type="Gramene" id="Psat04G0165000-T1">
    <property type="protein sequence ID" value="KAI5416701.1"/>
    <property type="gene ID" value="KIW84_041650"/>
</dbReference>
<evidence type="ECO:0000256" key="4">
    <source>
        <dbReference type="PROSITE-ProRule" id="PRU00027"/>
    </source>
</evidence>
<dbReference type="AlphaFoldDB" id="A0A9D4XDI0"/>
<evidence type="ECO:0000256" key="1">
    <source>
        <dbReference type="ARBA" id="ARBA00022723"/>
    </source>
</evidence>
<dbReference type="EMBL" id="JAMSHJ010000004">
    <property type="protein sequence ID" value="KAI5416701.1"/>
    <property type="molecule type" value="Genomic_DNA"/>
</dbReference>
<evidence type="ECO:0000259" key="5">
    <source>
        <dbReference type="PROSITE" id="PS50808"/>
    </source>
</evidence>
<comment type="caution">
    <text evidence="6">The sequence shown here is derived from an EMBL/GenBank/DDBJ whole genome shotgun (WGS) entry which is preliminary data.</text>
</comment>
<keyword evidence="7" id="KW-1185">Reference proteome</keyword>
<dbReference type="InterPro" id="IPR003656">
    <property type="entry name" value="Znf_BED"/>
</dbReference>
<gene>
    <name evidence="6" type="ORF">KIW84_041650</name>
</gene>
<feature type="domain" description="BED-type" evidence="5">
    <location>
        <begin position="24"/>
        <end position="80"/>
    </location>
</feature>
<sequence>MSSSILVVGASSSAPPRVQSNMTVRTDIAWKHEVSVDGGTRKIKCNYCAKVLIGGIYRLKHHLASTQVNVCVCKSVPDEVKVHMWEIVKALQVNRNKKSDDDTNVECVREKKPVEDDSNATPINLSKKRSTQATINNIFKKNLREETCLEIASFFHNNAIAFNVAKSEEFQRVLEMVSRHVDYEVKRGLYDFLQIMVEDAGEISKIDAQLEDFKKKEKFFGSSIAMAAFKTKTPAQWWESYGDEHPELQAFAIHVLSLTCRSSGCERN</sequence>
<name>A0A9D4XDI0_PEA</name>
<reference evidence="6 7" key="1">
    <citation type="journal article" date="2022" name="Nat. Genet.">
        <title>Improved pea reference genome and pan-genome highlight genomic features and evolutionary characteristics.</title>
        <authorList>
            <person name="Yang T."/>
            <person name="Liu R."/>
            <person name="Luo Y."/>
            <person name="Hu S."/>
            <person name="Wang D."/>
            <person name="Wang C."/>
            <person name="Pandey M.K."/>
            <person name="Ge S."/>
            <person name="Xu Q."/>
            <person name="Li N."/>
            <person name="Li G."/>
            <person name="Huang Y."/>
            <person name="Saxena R.K."/>
            <person name="Ji Y."/>
            <person name="Li M."/>
            <person name="Yan X."/>
            <person name="He Y."/>
            <person name="Liu Y."/>
            <person name="Wang X."/>
            <person name="Xiang C."/>
            <person name="Varshney R.K."/>
            <person name="Ding H."/>
            <person name="Gao S."/>
            <person name="Zong X."/>
        </authorList>
    </citation>
    <scope>NUCLEOTIDE SEQUENCE [LARGE SCALE GENOMIC DNA]</scope>
    <source>
        <strain evidence="6 7">cv. Zhongwan 6</strain>
    </source>
</reference>
<dbReference type="Proteomes" id="UP001058974">
    <property type="component" value="Chromosome 4"/>
</dbReference>
<dbReference type="GO" id="GO:0008270">
    <property type="term" value="F:zinc ion binding"/>
    <property type="evidence" value="ECO:0007669"/>
    <property type="project" value="UniProtKB-KW"/>
</dbReference>
<evidence type="ECO:0000256" key="3">
    <source>
        <dbReference type="ARBA" id="ARBA00022833"/>
    </source>
</evidence>
<accession>A0A9D4XDI0</accession>
<keyword evidence="1" id="KW-0479">Metal-binding</keyword>
<dbReference type="InterPro" id="IPR012337">
    <property type="entry name" value="RNaseH-like_sf"/>
</dbReference>